<gene>
    <name evidence="3" type="ORF">EIY87_20475</name>
</gene>
<reference evidence="3 4" key="1">
    <citation type="submission" date="2018-12" db="EMBL/GenBank/DDBJ databases">
        <title>Amycolatopsis eburnea sp. nov. actinomycete associate with arbuscular mycorrhiza fungal spore.</title>
        <authorList>
            <person name="Lumyong S."/>
            <person name="Chaiya L."/>
        </authorList>
    </citation>
    <scope>NUCLEOTIDE SEQUENCE [LARGE SCALE GENOMIC DNA]</scope>
    <source>
        <strain evidence="3 4">GLM-1</strain>
    </source>
</reference>
<feature type="compositionally biased region" description="Basic and acidic residues" evidence="2">
    <location>
        <begin position="234"/>
        <end position="250"/>
    </location>
</feature>
<feature type="region of interest" description="Disordered" evidence="2">
    <location>
        <begin position="234"/>
        <end position="281"/>
    </location>
</feature>
<dbReference type="AlphaFoldDB" id="A0A3R9EQM0"/>
<dbReference type="RefSeq" id="WP_125310553.1">
    <property type="nucleotide sequence ID" value="NZ_RSEC01000046.1"/>
</dbReference>
<protein>
    <submittedName>
        <fullName evidence="3">Uncharacterized protein</fullName>
    </submittedName>
</protein>
<feature type="compositionally biased region" description="Polar residues" evidence="2">
    <location>
        <begin position="270"/>
        <end position="281"/>
    </location>
</feature>
<feature type="compositionally biased region" description="Basic and acidic residues" evidence="2">
    <location>
        <begin position="467"/>
        <end position="485"/>
    </location>
</feature>
<feature type="compositionally biased region" description="Basic and acidic residues" evidence="2">
    <location>
        <begin position="503"/>
        <end position="516"/>
    </location>
</feature>
<evidence type="ECO:0000313" key="4">
    <source>
        <dbReference type="Proteomes" id="UP000267081"/>
    </source>
</evidence>
<feature type="coiled-coil region" evidence="1">
    <location>
        <begin position="124"/>
        <end position="188"/>
    </location>
</feature>
<evidence type="ECO:0000256" key="1">
    <source>
        <dbReference type="SAM" id="Coils"/>
    </source>
</evidence>
<comment type="caution">
    <text evidence="3">The sequence shown here is derived from an EMBL/GenBank/DDBJ whole genome shotgun (WGS) entry which is preliminary data.</text>
</comment>
<accession>A0A3R9EQM0</accession>
<keyword evidence="4" id="KW-1185">Reference proteome</keyword>
<feature type="region of interest" description="Disordered" evidence="2">
    <location>
        <begin position="419"/>
        <end position="579"/>
    </location>
</feature>
<evidence type="ECO:0000256" key="2">
    <source>
        <dbReference type="SAM" id="MobiDB-lite"/>
    </source>
</evidence>
<dbReference type="Proteomes" id="UP000267081">
    <property type="component" value="Unassembled WGS sequence"/>
</dbReference>
<feature type="compositionally biased region" description="Basic and acidic residues" evidence="2">
    <location>
        <begin position="443"/>
        <end position="457"/>
    </location>
</feature>
<proteinExistence type="predicted"/>
<evidence type="ECO:0000313" key="3">
    <source>
        <dbReference type="EMBL" id="RSD17164.1"/>
    </source>
</evidence>
<dbReference type="EMBL" id="RSEC01000046">
    <property type="protein sequence ID" value="RSD17164.1"/>
    <property type="molecule type" value="Genomic_DNA"/>
</dbReference>
<feature type="compositionally biased region" description="Basic and acidic residues" evidence="2">
    <location>
        <begin position="536"/>
        <end position="549"/>
    </location>
</feature>
<dbReference type="OrthoDB" id="3638689at2"/>
<sequence>MNPLIRPQRAIGTGTLAVTGLLAATVLASGLSNTIESAAGPGVQRVAYTAAPGDDQGKLAKAKAKILGKILDLAAPLDPADPDYKKKLLQQVVANRIVGDVGTGDVSISQSDLRSLITDAFEIHRRSKQTVQGLQSRMSKLDEQIAGLQEKVRTAKTDKKRQAADAKLAAATKSRKELNKLLKKAEHQVRPYNRDAHIRNLERTIWGLEQQVNGKLKKETKKKVTERLEQARKDLKTVLEDRNREQRGGDDEGGGTPAKRTDPKQPPKNPTTVAKNPTTAKVRVPQSNFALERAYRGASQLRAGIGALQGVVPPYSYKELHDNPYLPTAYGFARALQEAPTEKDRRWVKDNILRYVLPDPRKRATFLQALRDTYRPQIVRDDKGDYVEAVNPIRTEWEEHIARAFPVKVPTPRQRAIAKQEQIDREDNARGGPIKKPLTPRELAIRKQEQIDREQARRGSIRKPVYSRKDALRKQEQLDRADVRRGVVNPAAKKAKVPTSRELSIRKQEQLDHTDTQRGVVKPTTKKTKVPTSRDLSIRKQEQLDHTDTQRGVVNPAAKKTPVTKKPTSKGGKYIPSAS</sequence>
<feature type="compositionally biased region" description="Low complexity" evidence="2">
    <location>
        <begin position="556"/>
        <end position="573"/>
    </location>
</feature>
<organism evidence="3 4">
    <name type="scientific">Amycolatopsis eburnea</name>
    <dbReference type="NCBI Taxonomy" id="2267691"/>
    <lineage>
        <taxon>Bacteria</taxon>
        <taxon>Bacillati</taxon>
        <taxon>Actinomycetota</taxon>
        <taxon>Actinomycetes</taxon>
        <taxon>Pseudonocardiales</taxon>
        <taxon>Pseudonocardiaceae</taxon>
        <taxon>Amycolatopsis</taxon>
    </lineage>
</organism>
<keyword evidence="1" id="KW-0175">Coiled coil</keyword>
<name>A0A3R9EQM0_9PSEU</name>